<feature type="compositionally biased region" description="Low complexity" evidence="1">
    <location>
        <begin position="49"/>
        <end position="59"/>
    </location>
</feature>
<feature type="region of interest" description="Disordered" evidence="1">
    <location>
        <begin position="29"/>
        <end position="75"/>
    </location>
</feature>
<sequence length="75" mass="8270">MVAAAGAAENDPARLRDDGTMALMRVTKATGMGWRRRGRERERKKISGEGEQQQKCGGQTLHGFQMERNPKVGKA</sequence>
<reference evidence="3" key="1">
    <citation type="submission" date="2018-02" db="EMBL/GenBank/DDBJ databases">
        <authorList>
            <person name="Hausmann B."/>
        </authorList>
    </citation>
    <scope>NUCLEOTIDE SEQUENCE [LARGE SCALE GENOMIC DNA]</scope>
    <source>
        <strain evidence="3">Peat soil MAG SbA1</strain>
    </source>
</reference>
<evidence type="ECO:0000313" key="3">
    <source>
        <dbReference type="Proteomes" id="UP000238701"/>
    </source>
</evidence>
<dbReference type="EMBL" id="OMOD01000126">
    <property type="protein sequence ID" value="SPF40942.1"/>
    <property type="molecule type" value="Genomic_DNA"/>
</dbReference>
<feature type="compositionally biased region" description="Basic and acidic residues" evidence="1">
    <location>
        <begin position="39"/>
        <end position="48"/>
    </location>
</feature>
<dbReference type="AlphaFoldDB" id="A0A2U3KMR2"/>
<gene>
    <name evidence="2" type="ORF">SBA1_330006</name>
</gene>
<evidence type="ECO:0000256" key="1">
    <source>
        <dbReference type="SAM" id="MobiDB-lite"/>
    </source>
</evidence>
<name>A0A2U3KMR2_9BACT</name>
<organism evidence="2 3">
    <name type="scientific">Candidatus Sulfotelmatobacter kueseliae</name>
    <dbReference type="NCBI Taxonomy" id="2042962"/>
    <lineage>
        <taxon>Bacteria</taxon>
        <taxon>Pseudomonadati</taxon>
        <taxon>Acidobacteriota</taxon>
        <taxon>Terriglobia</taxon>
        <taxon>Terriglobales</taxon>
        <taxon>Candidatus Korobacteraceae</taxon>
        <taxon>Candidatus Sulfotelmatobacter</taxon>
    </lineage>
</organism>
<dbReference type="Proteomes" id="UP000238701">
    <property type="component" value="Unassembled WGS sequence"/>
</dbReference>
<evidence type="ECO:0000313" key="2">
    <source>
        <dbReference type="EMBL" id="SPF40942.1"/>
    </source>
</evidence>
<proteinExistence type="predicted"/>
<protein>
    <submittedName>
        <fullName evidence="2">Uncharacterized protein</fullName>
    </submittedName>
</protein>
<accession>A0A2U3KMR2</accession>